<name>A0A1H6W1R2_9DEIO</name>
<feature type="transmembrane region" description="Helical" evidence="1">
    <location>
        <begin position="103"/>
        <end position="122"/>
    </location>
</feature>
<accession>A0A1H6W1R2</accession>
<proteinExistence type="predicted"/>
<keyword evidence="1" id="KW-0812">Transmembrane</keyword>
<keyword evidence="2" id="KW-0732">Signal</keyword>
<feature type="signal peptide" evidence="2">
    <location>
        <begin position="1"/>
        <end position="26"/>
    </location>
</feature>
<sequence length="212" mass="22598">MSAARRRNGPKLWAALCLLAAPLLFAYSFGDTVFAGTNPSEAGPFPYAFADRVSYGLLGYTYWIEGQPFTGPHRHLTWVVGWLGLGTALLWRGRAGSEAARRMLRVSLLSLGLVVGVGGPVLEAAETRHNPLRAQAELGGVVFASPATLRAEQCVRRPASADDACPEWVRSVFPNPALWGVLGILLTGVVGLWPGQSVRAARPPISQPPTSG</sequence>
<feature type="transmembrane region" description="Helical" evidence="1">
    <location>
        <begin position="177"/>
        <end position="195"/>
    </location>
</feature>
<keyword evidence="1" id="KW-0472">Membrane</keyword>
<evidence type="ECO:0000256" key="1">
    <source>
        <dbReference type="SAM" id="Phobius"/>
    </source>
</evidence>
<gene>
    <name evidence="3" type="ORF">SAMN04488058_10424</name>
</gene>
<evidence type="ECO:0000313" key="3">
    <source>
        <dbReference type="EMBL" id="SEJ10911.1"/>
    </source>
</evidence>
<organism evidence="3 4">
    <name type="scientific">Deinococcus reticulitermitis</name>
    <dbReference type="NCBI Taxonomy" id="856736"/>
    <lineage>
        <taxon>Bacteria</taxon>
        <taxon>Thermotogati</taxon>
        <taxon>Deinococcota</taxon>
        <taxon>Deinococci</taxon>
        <taxon>Deinococcales</taxon>
        <taxon>Deinococcaceae</taxon>
        <taxon>Deinococcus</taxon>
    </lineage>
</organism>
<dbReference type="Proteomes" id="UP000199223">
    <property type="component" value="Unassembled WGS sequence"/>
</dbReference>
<keyword evidence="1" id="KW-1133">Transmembrane helix</keyword>
<evidence type="ECO:0000313" key="4">
    <source>
        <dbReference type="Proteomes" id="UP000199223"/>
    </source>
</evidence>
<dbReference type="AlphaFoldDB" id="A0A1H6W1R2"/>
<evidence type="ECO:0000256" key="2">
    <source>
        <dbReference type="SAM" id="SignalP"/>
    </source>
</evidence>
<reference evidence="4" key="1">
    <citation type="submission" date="2016-10" db="EMBL/GenBank/DDBJ databases">
        <authorList>
            <person name="Varghese N."/>
            <person name="Submissions S."/>
        </authorList>
    </citation>
    <scope>NUCLEOTIDE SEQUENCE [LARGE SCALE GENOMIC DNA]</scope>
    <source>
        <strain evidence="4">CGMCC 1.10218</strain>
    </source>
</reference>
<keyword evidence="4" id="KW-1185">Reference proteome</keyword>
<feature type="transmembrane region" description="Helical" evidence="1">
    <location>
        <begin position="75"/>
        <end position="91"/>
    </location>
</feature>
<feature type="chain" id="PRO_5011662665" evidence="2">
    <location>
        <begin position="27"/>
        <end position="212"/>
    </location>
</feature>
<dbReference type="EMBL" id="FNZA01000004">
    <property type="protein sequence ID" value="SEJ10911.1"/>
    <property type="molecule type" value="Genomic_DNA"/>
</dbReference>
<protein>
    <submittedName>
        <fullName evidence="3">Uncharacterized protein</fullName>
    </submittedName>
</protein>